<evidence type="ECO:0000313" key="8">
    <source>
        <dbReference type="EMBL" id="PVX52513.1"/>
    </source>
</evidence>
<reference evidence="8 9" key="1">
    <citation type="submission" date="2018-05" db="EMBL/GenBank/DDBJ databases">
        <title>Genomic Encyclopedia of Type Strains, Phase IV (KMG-IV): sequencing the most valuable type-strain genomes for metagenomic binning, comparative biology and taxonomic classification.</title>
        <authorList>
            <person name="Goeker M."/>
        </authorList>
    </citation>
    <scope>NUCLEOTIDE SEQUENCE [LARGE SCALE GENOMIC DNA]</scope>
    <source>
        <strain evidence="8 9">DSM 28579</strain>
    </source>
</reference>
<keyword evidence="2" id="KW-0238">DNA-binding</keyword>
<feature type="repeat" description="TPR" evidence="4">
    <location>
        <begin position="164"/>
        <end position="197"/>
    </location>
</feature>
<dbReference type="GO" id="GO:0003677">
    <property type="term" value="F:DNA binding"/>
    <property type="evidence" value="ECO:0007669"/>
    <property type="project" value="UniProtKB-KW"/>
</dbReference>
<protein>
    <submittedName>
        <fullName evidence="8">Tetratricopeptide repeat protein</fullName>
    </submittedName>
</protein>
<evidence type="ECO:0000256" key="5">
    <source>
        <dbReference type="SAM" id="Coils"/>
    </source>
</evidence>
<organism evidence="8 9">
    <name type="scientific">Balneicella halophila</name>
    <dbReference type="NCBI Taxonomy" id="1537566"/>
    <lineage>
        <taxon>Bacteria</taxon>
        <taxon>Pseudomonadati</taxon>
        <taxon>Bacteroidota</taxon>
        <taxon>Bacteroidia</taxon>
        <taxon>Bacteroidales</taxon>
        <taxon>Balneicellaceae</taxon>
        <taxon>Balneicella</taxon>
    </lineage>
</organism>
<dbReference type="SUPFAM" id="SSF46894">
    <property type="entry name" value="C-terminal effector domain of the bipartite response regulators"/>
    <property type="match status" value="1"/>
</dbReference>
<dbReference type="PANTHER" id="PTHR44688:SF16">
    <property type="entry name" value="DNA-BINDING TRANSCRIPTIONAL ACTIVATOR DEVR_DOSR"/>
    <property type="match status" value="1"/>
</dbReference>
<dbReference type="Gene3D" id="1.10.10.10">
    <property type="entry name" value="Winged helix-like DNA-binding domain superfamily/Winged helix DNA-binding domain"/>
    <property type="match status" value="1"/>
</dbReference>
<dbReference type="EMBL" id="QENZ01000003">
    <property type="protein sequence ID" value="PVX52513.1"/>
    <property type="molecule type" value="Genomic_DNA"/>
</dbReference>
<evidence type="ECO:0000256" key="6">
    <source>
        <dbReference type="SAM" id="Phobius"/>
    </source>
</evidence>
<keyword evidence="4" id="KW-0802">TPR repeat</keyword>
<dbReference type="PROSITE" id="PS50043">
    <property type="entry name" value="HTH_LUXR_2"/>
    <property type="match status" value="1"/>
</dbReference>
<dbReference type="CDD" id="cd06170">
    <property type="entry name" value="LuxR_C_like"/>
    <property type="match status" value="1"/>
</dbReference>
<keyword evidence="9" id="KW-1185">Reference proteome</keyword>
<keyword evidence="6" id="KW-1133">Transmembrane helix</keyword>
<feature type="coiled-coil region" evidence="5">
    <location>
        <begin position="425"/>
        <end position="452"/>
    </location>
</feature>
<evidence type="ECO:0000313" key="9">
    <source>
        <dbReference type="Proteomes" id="UP000251835"/>
    </source>
</evidence>
<dbReference type="InterPro" id="IPR000792">
    <property type="entry name" value="Tscrpt_reg_LuxR_C"/>
</dbReference>
<dbReference type="AlphaFoldDB" id="A0A7L4URX2"/>
<dbReference type="Gene3D" id="1.25.40.10">
    <property type="entry name" value="Tetratricopeptide repeat domain"/>
    <property type="match status" value="2"/>
</dbReference>
<accession>A0A7L4URX2</accession>
<dbReference type="InterPro" id="IPR036388">
    <property type="entry name" value="WH-like_DNA-bd_sf"/>
</dbReference>
<dbReference type="Proteomes" id="UP000251835">
    <property type="component" value="Unassembled WGS sequence"/>
</dbReference>
<dbReference type="PROSITE" id="PS00622">
    <property type="entry name" value="HTH_LUXR_1"/>
    <property type="match status" value="1"/>
</dbReference>
<dbReference type="Pfam" id="PF00196">
    <property type="entry name" value="GerE"/>
    <property type="match status" value="1"/>
</dbReference>
<dbReference type="InterPro" id="IPR019734">
    <property type="entry name" value="TPR_rpt"/>
</dbReference>
<evidence type="ECO:0000256" key="2">
    <source>
        <dbReference type="ARBA" id="ARBA00023125"/>
    </source>
</evidence>
<evidence type="ECO:0000259" key="7">
    <source>
        <dbReference type="PROSITE" id="PS50043"/>
    </source>
</evidence>
<feature type="repeat" description="TPR" evidence="4">
    <location>
        <begin position="204"/>
        <end position="237"/>
    </location>
</feature>
<dbReference type="InterPro" id="IPR011990">
    <property type="entry name" value="TPR-like_helical_dom_sf"/>
</dbReference>
<keyword evidence="3" id="KW-0804">Transcription</keyword>
<dbReference type="SUPFAM" id="SSF48452">
    <property type="entry name" value="TPR-like"/>
    <property type="match status" value="2"/>
</dbReference>
<dbReference type="Pfam" id="PF13424">
    <property type="entry name" value="TPR_12"/>
    <property type="match status" value="1"/>
</dbReference>
<feature type="transmembrane region" description="Helical" evidence="6">
    <location>
        <begin position="403"/>
        <end position="424"/>
    </location>
</feature>
<evidence type="ECO:0000256" key="4">
    <source>
        <dbReference type="PROSITE-ProRule" id="PRU00339"/>
    </source>
</evidence>
<proteinExistence type="predicted"/>
<evidence type="ECO:0000256" key="3">
    <source>
        <dbReference type="ARBA" id="ARBA00023163"/>
    </source>
</evidence>
<sequence length="524" mass="60325">MKRLLNLVFVLLIITLENVIAQNKQIEVDTDSTFTALINSPNTKLKVDNLINLFKNASRNKYVDYNIIDSAINIGTSLAYTEGVGRAYQQKGLIARYNYDYYTAIQNHKLALNYLLKTADTLETIKCLNSLGIAYRKVNITDKSFDYYFKAHTLAEKFSIPSQAIALNGIGNLFTDAKKYNIALYFFKKALNLEIASNNKRGMEYDYANIGEAFLFLNKYDSAHYYTDKALELSKNNGKKDTHGPELSLLGKIYQKQEKFRISNLYYNEASVIHKRRGNKRYLSNALVNIGINKIALKQTEQGLISINQGLNIAEEIGSKENALAAYNTLSTYYSRVGKYREALNYYRKASLFKDSIFNEFSQKTLINAQIAYETKDKEKRIEQLATESAVSQQKARQNHKRMIYSLVIGTILLVSFLIILYLFRKNSRLKVENLNKKLQNYMLQLDDNINKNNISYEEKIKPFNLSEREAQVLKLILKGLSNDEIAKQLFVSKNTVKYHSKNIYSKLDVRSRIEAMKKIEIIK</sequence>
<dbReference type="PROSITE" id="PS50005">
    <property type="entry name" value="TPR"/>
    <property type="match status" value="3"/>
</dbReference>
<feature type="repeat" description="TPR" evidence="4">
    <location>
        <begin position="324"/>
        <end position="357"/>
    </location>
</feature>
<dbReference type="InterPro" id="IPR016032">
    <property type="entry name" value="Sig_transdc_resp-reg_C-effctor"/>
</dbReference>
<comment type="caution">
    <text evidence="8">The sequence shown here is derived from an EMBL/GenBank/DDBJ whole genome shotgun (WGS) entry which is preliminary data.</text>
</comment>
<dbReference type="SMART" id="SM00028">
    <property type="entry name" value="TPR"/>
    <property type="match status" value="7"/>
</dbReference>
<gene>
    <name evidence="8" type="ORF">C7377_0837</name>
</gene>
<keyword evidence="5" id="KW-0175">Coiled coil</keyword>
<feature type="domain" description="HTH luxR-type" evidence="7">
    <location>
        <begin position="459"/>
        <end position="524"/>
    </location>
</feature>
<dbReference type="OrthoDB" id="1046362at2"/>
<dbReference type="SMART" id="SM00421">
    <property type="entry name" value="HTH_LUXR"/>
    <property type="match status" value="1"/>
</dbReference>
<dbReference type="PANTHER" id="PTHR44688">
    <property type="entry name" value="DNA-BINDING TRANSCRIPTIONAL ACTIVATOR DEVR_DOSR"/>
    <property type="match status" value="1"/>
</dbReference>
<evidence type="ECO:0000256" key="1">
    <source>
        <dbReference type="ARBA" id="ARBA00023015"/>
    </source>
</evidence>
<dbReference type="RefSeq" id="WP_116496042.1">
    <property type="nucleotide sequence ID" value="NZ_QENZ01000003.1"/>
</dbReference>
<dbReference type="GO" id="GO:0006355">
    <property type="term" value="P:regulation of DNA-templated transcription"/>
    <property type="evidence" value="ECO:0007669"/>
    <property type="project" value="InterPro"/>
</dbReference>
<name>A0A7L4URX2_BALHA</name>
<keyword evidence="6" id="KW-0812">Transmembrane</keyword>
<keyword evidence="6" id="KW-0472">Membrane</keyword>
<keyword evidence="1" id="KW-0805">Transcription regulation</keyword>
<dbReference type="PRINTS" id="PR00038">
    <property type="entry name" value="HTHLUXR"/>
</dbReference>